<reference evidence="4" key="1">
    <citation type="journal article" date="2017" name="Genome Announc.">
        <title>Draft Genome Sequence of Terrimicrobium sacchariphilum NM-5T, a Facultative Anaerobic Soil Bacterium of the Class Spartobacteria.</title>
        <authorList>
            <person name="Qiu Y.L."/>
            <person name="Tourlousse D.M."/>
            <person name="Matsuura N."/>
            <person name="Ohashi A."/>
            <person name="Sekiguchi Y."/>
        </authorList>
    </citation>
    <scope>NUCLEOTIDE SEQUENCE [LARGE SCALE GENOMIC DNA]</scope>
    <source>
        <strain evidence="4">NM-5</strain>
    </source>
</reference>
<dbReference type="PROSITE" id="PS51502">
    <property type="entry name" value="S_R_A_B_BARREL"/>
    <property type="match status" value="1"/>
</dbReference>
<dbReference type="InterPro" id="IPR011008">
    <property type="entry name" value="Dimeric_a/b-barrel"/>
</dbReference>
<dbReference type="EMBL" id="BDCO01000002">
    <property type="protein sequence ID" value="GAT33995.1"/>
    <property type="molecule type" value="Genomic_DNA"/>
</dbReference>
<dbReference type="InParanoid" id="A0A146G8G7"/>
<evidence type="ECO:0000256" key="1">
    <source>
        <dbReference type="ARBA" id="ARBA00011738"/>
    </source>
</evidence>
<dbReference type="PANTHER" id="PTHR33178">
    <property type="match status" value="1"/>
</dbReference>
<evidence type="ECO:0000259" key="2">
    <source>
        <dbReference type="PROSITE" id="PS51502"/>
    </source>
</evidence>
<dbReference type="AlphaFoldDB" id="A0A146G8G7"/>
<comment type="caution">
    <text evidence="3">The sequence shown here is derived from an EMBL/GenBank/DDBJ whole genome shotgun (WGS) entry which is preliminary data.</text>
</comment>
<protein>
    <submittedName>
        <fullName evidence="3">Stress responsive A/B Barrel Domain</fullName>
    </submittedName>
</protein>
<dbReference type="STRING" id="690879.TSACC_22417"/>
<sequence length="105" mass="12610">MIHHLVLFQVKPDVDEEKIEWMMRETRIQLLKIPEVLNLRCGKRVDESMEWPFFLSVEVESLDKLSIYMNDPIHVKFVEQVIKPHIVKRLALDYEMEPGKDVRYS</sequence>
<comment type="subunit">
    <text evidence="1">Homodimer.</text>
</comment>
<dbReference type="PANTHER" id="PTHR33178:SF10">
    <property type="entry name" value="STRESS-RESPONSE A_B BARREL DOMAIN-CONTAINING PROTEIN"/>
    <property type="match status" value="1"/>
</dbReference>
<organism evidence="3 4">
    <name type="scientific">Terrimicrobium sacchariphilum</name>
    <dbReference type="NCBI Taxonomy" id="690879"/>
    <lineage>
        <taxon>Bacteria</taxon>
        <taxon>Pseudomonadati</taxon>
        <taxon>Verrucomicrobiota</taxon>
        <taxon>Terrimicrobiia</taxon>
        <taxon>Terrimicrobiales</taxon>
        <taxon>Terrimicrobiaceae</taxon>
        <taxon>Terrimicrobium</taxon>
    </lineage>
</organism>
<gene>
    <name evidence="3" type="ORF">TSACC_22417</name>
</gene>
<dbReference type="InterPro" id="IPR013097">
    <property type="entry name" value="Dabb"/>
</dbReference>
<evidence type="ECO:0000313" key="4">
    <source>
        <dbReference type="Proteomes" id="UP000076023"/>
    </source>
</evidence>
<dbReference type="InterPro" id="IPR044662">
    <property type="entry name" value="HS1/DABB1-like"/>
</dbReference>
<feature type="domain" description="Stress-response A/B barrel" evidence="2">
    <location>
        <begin position="2"/>
        <end position="94"/>
    </location>
</feature>
<dbReference type="RefSeq" id="WP_075079672.1">
    <property type="nucleotide sequence ID" value="NZ_BDCO01000002.1"/>
</dbReference>
<dbReference type="Gene3D" id="3.30.70.100">
    <property type="match status" value="1"/>
</dbReference>
<dbReference type="OrthoDB" id="195903at2"/>
<dbReference type="Proteomes" id="UP000076023">
    <property type="component" value="Unassembled WGS sequence"/>
</dbReference>
<name>A0A146G8G7_TERSA</name>
<keyword evidence="4" id="KW-1185">Reference proteome</keyword>
<proteinExistence type="predicted"/>
<dbReference type="SUPFAM" id="SSF54909">
    <property type="entry name" value="Dimeric alpha+beta barrel"/>
    <property type="match status" value="1"/>
</dbReference>
<evidence type="ECO:0000313" key="3">
    <source>
        <dbReference type="EMBL" id="GAT33995.1"/>
    </source>
</evidence>
<accession>A0A146G8G7</accession>
<dbReference type="SMART" id="SM00886">
    <property type="entry name" value="Dabb"/>
    <property type="match status" value="1"/>
</dbReference>
<dbReference type="Pfam" id="PF07876">
    <property type="entry name" value="Dabb"/>
    <property type="match status" value="1"/>
</dbReference>